<dbReference type="Proteomes" id="UP001065298">
    <property type="component" value="Chromosome 4"/>
</dbReference>
<gene>
    <name evidence="1" type="ORF">NCS57_00560000</name>
</gene>
<protein>
    <submittedName>
        <fullName evidence="1">Uncharacterized protein</fullName>
    </submittedName>
</protein>
<name>A0ACC0R0Z1_9HYPO</name>
<sequence>MEEQPDLTISVDLGTTFTGVAWMRRGAPVQIVSDWPGSDDRGDRKVPTTLIYNADGSISSWGFMCADDDDTSPAKTRRDFFKIFLDPDMLAGAQQQGLSNAPRSVDEARQFVSDYLRKVYAHLKDSIEMRMGIKHVGGWQSMAVTFLFSVPTTWTSMAVTNTFKGAIHDAGFGIEGPRHLALVDLTESEAAAVATLKAGAIDLKTNNIFLTVDAGGGTTDLALMRVTSTDANFPQMSPVAAVSGVGVGSSLIDRAFARLVAQRLAANPDFKLPVNFAARMAQSPGFKSVKHKFGERVYMQQVYRILMEGVGYDVNHAGLQIENGRMLFSFQEIQALFDVQIEAITRRIRERLDWLAEKGHREQVEYIILSGGLGSSAYVREMLQQHLTSLQHPNARNIIVIPSQEPQLVVARGVLENKRQMMESGNKSVLSNWIARASYGVIVQEVYSPAKHFDEDVRVDPFERGKKWAINQIQWLIKKASIVCSTAPKTWHVDKYQGDKVSPDAPIVHSFEIRLKEGDTTRAWDAEIVVSNNESDWLPRSLRQAGAMKLCSVKSNLAGIQQHQLVLKEKRGTCFRRGVKFYICRFDVRVIVAPADLRFELWFGGTKFSGNHQPIAVQWNAAGEQMSSG</sequence>
<dbReference type="EMBL" id="CM046506">
    <property type="protein sequence ID" value="KAI8670869.1"/>
    <property type="molecule type" value="Genomic_DNA"/>
</dbReference>
<evidence type="ECO:0000313" key="2">
    <source>
        <dbReference type="Proteomes" id="UP001065298"/>
    </source>
</evidence>
<reference evidence="1" key="1">
    <citation type="submission" date="2022-06" db="EMBL/GenBank/DDBJ databases">
        <title>Fusarium solani species complex genomes reveal bases of compartmentalisation and animal pathogenesis.</title>
        <authorList>
            <person name="Tsai I.J."/>
        </authorList>
    </citation>
    <scope>NUCLEOTIDE SEQUENCE</scope>
    <source>
        <strain evidence="1">Fu6.1</strain>
    </source>
</reference>
<organism evidence="1 2">
    <name type="scientific">Fusarium keratoplasticum</name>
    <dbReference type="NCBI Taxonomy" id="1328300"/>
    <lineage>
        <taxon>Eukaryota</taxon>
        <taxon>Fungi</taxon>
        <taxon>Dikarya</taxon>
        <taxon>Ascomycota</taxon>
        <taxon>Pezizomycotina</taxon>
        <taxon>Sordariomycetes</taxon>
        <taxon>Hypocreomycetidae</taxon>
        <taxon>Hypocreales</taxon>
        <taxon>Nectriaceae</taxon>
        <taxon>Fusarium</taxon>
        <taxon>Fusarium solani species complex</taxon>
    </lineage>
</organism>
<evidence type="ECO:0000313" key="1">
    <source>
        <dbReference type="EMBL" id="KAI8670869.1"/>
    </source>
</evidence>
<comment type="caution">
    <text evidence="1">The sequence shown here is derived from an EMBL/GenBank/DDBJ whole genome shotgun (WGS) entry which is preliminary data.</text>
</comment>
<accession>A0ACC0R0Z1</accession>
<keyword evidence="2" id="KW-1185">Reference proteome</keyword>
<proteinExistence type="predicted"/>